<evidence type="ECO:0000313" key="2">
    <source>
        <dbReference type="Proteomes" id="UP001238805"/>
    </source>
</evidence>
<evidence type="ECO:0000313" key="1">
    <source>
        <dbReference type="EMBL" id="WIM70263.1"/>
    </source>
</evidence>
<protein>
    <submittedName>
        <fullName evidence="1">Uncharacterized protein</fullName>
    </submittedName>
</protein>
<dbReference type="EMBL" id="CP126970">
    <property type="protein sequence ID" value="WIM70263.1"/>
    <property type="molecule type" value="Genomic_DNA"/>
</dbReference>
<organism evidence="1 2">
    <name type="scientific">Corynebacterium suedekumii</name>
    <dbReference type="NCBI Taxonomy" id="3049801"/>
    <lineage>
        <taxon>Bacteria</taxon>
        <taxon>Bacillati</taxon>
        <taxon>Actinomycetota</taxon>
        <taxon>Actinomycetes</taxon>
        <taxon>Mycobacteriales</taxon>
        <taxon>Corynebacteriaceae</taxon>
        <taxon>Corynebacterium</taxon>
    </lineage>
</organism>
<dbReference type="RefSeq" id="WP_284874853.1">
    <property type="nucleotide sequence ID" value="NZ_CP126970.1"/>
</dbReference>
<dbReference type="Gene3D" id="1.20.1260.20">
    <property type="entry name" value="PPE superfamily"/>
    <property type="match status" value="1"/>
</dbReference>
<dbReference type="InterPro" id="IPR038332">
    <property type="entry name" value="PPE_sf"/>
</dbReference>
<name>A0ABY8VPZ9_9CORY</name>
<accession>A0ABY8VPZ9</accession>
<sequence length="603" mass="58462">MKKSVRSHYINSKHLKKIWGIEMEMFIDHESILGGVDRLVEVGHRANAAAGKAVQSTLNGSFSGVSGLDQLGGGHGVVINGGVGSAATILSSYAEQVNWLSSALSASYEALTGQNAFVARGMDIADEGGSVGNDSVAFPPRPAPRFENFSFMPPMVLPAMSIDMLSAEFSSTKIQESVAAARTWKQLSAQVTGIAESLHAVAADLGGRNSGVVIEAAIDKIAEVGRAGETFAANASTMSTSVEQLAAIKSQGAVRVNSTKMALAAIVDPVQRLAAEQAFLQTFPLEFTPFVATGVPPIRNLMVMDPTGDGGGAVALGMTDVEGKGSKHDATGLRAPGAAMEAVSAAQQAVGAGSFGTVQDGVGQLQSVGNGGMLQAGQVGTAAANSGTGLATSPTAISPMGANGAASALGGLGQGGAGFGAPVAGGLPGRGVAASGLNAAGLTGTRPGLGSLAGAGTSPTGTGSVPAMGPIGAAGSGAGAMAGGPGRPGGGVRGPGAIGGLGSGGAPIGGAGAAQAGNGGVATRMGTPGVAPTAAAGAGQARGTGGQMRGMPLMGAPMAGAQQAKASKVKTVTSAVEEDDNVAALLGERAAVVPGVIGAWARG</sequence>
<gene>
    <name evidence="1" type="ORF">QP029_14030</name>
</gene>
<keyword evidence="2" id="KW-1185">Reference proteome</keyword>
<proteinExistence type="predicted"/>
<dbReference type="Proteomes" id="UP001238805">
    <property type="component" value="Chromosome"/>
</dbReference>
<reference evidence="1 2" key="1">
    <citation type="submission" date="2023-05" db="EMBL/GenBank/DDBJ databases">
        <title>Corynebacterium suedekumii sp. nov. and Corynebacterium breve sp. nov. isolated from raw cow's milk.</title>
        <authorList>
            <person name="Baer M.K."/>
            <person name="Mehl L."/>
            <person name="Hellmuth R."/>
            <person name="Marke G."/>
            <person name="Lipski A."/>
        </authorList>
    </citation>
    <scope>NUCLEOTIDE SEQUENCE [LARGE SCALE GENOMIC DNA]</scope>
    <source>
        <strain evidence="1 2">LM112</strain>
    </source>
</reference>